<dbReference type="Proteomes" id="UP000091857">
    <property type="component" value="Chromosome 1"/>
</dbReference>
<dbReference type="FunFam" id="1.25.40.10:FF:000557">
    <property type="entry name" value="Pentatricopeptide repeat-containing protein, chloroplastic"/>
    <property type="match status" value="1"/>
</dbReference>
<dbReference type="Gene3D" id="1.25.40.10">
    <property type="entry name" value="Tetratricopeptide repeat domain"/>
    <property type="match status" value="4"/>
</dbReference>
<organism evidence="6 7">
    <name type="scientific">Manihot esculenta</name>
    <name type="common">Cassava</name>
    <name type="synonym">Jatropha manihot</name>
    <dbReference type="NCBI Taxonomy" id="3983"/>
    <lineage>
        <taxon>Eukaryota</taxon>
        <taxon>Viridiplantae</taxon>
        <taxon>Streptophyta</taxon>
        <taxon>Embryophyta</taxon>
        <taxon>Tracheophyta</taxon>
        <taxon>Spermatophyta</taxon>
        <taxon>Magnoliopsida</taxon>
        <taxon>eudicotyledons</taxon>
        <taxon>Gunneridae</taxon>
        <taxon>Pentapetalae</taxon>
        <taxon>rosids</taxon>
        <taxon>fabids</taxon>
        <taxon>Malpighiales</taxon>
        <taxon>Euphorbiaceae</taxon>
        <taxon>Crotonoideae</taxon>
        <taxon>Manihoteae</taxon>
        <taxon>Manihot</taxon>
    </lineage>
</organism>
<feature type="repeat" description="PPR" evidence="3">
    <location>
        <begin position="466"/>
        <end position="496"/>
    </location>
</feature>
<dbReference type="OMA" id="LEPRNHG"/>
<keyword evidence="2" id="KW-0677">Repeat</keyword>
<name>A0A2C9WL88_MANES</name>
<accession>A0A2C9WL88</accession>
<feature type="compositionally biased region" description="Low complexity" evidence="4">
    <location>
        <begin position="1"/>
        <end position="13"/>
    </location>
</feature>
<dbReference type="PROSITE" id="PS51375">
    <property type="entry name" value="PPR"/>
    <property type="match status" value="5"/>
</dbReference>
<feature type="repeat" description="PPR" evidence="3">
    <location>
        <begin position="298"/>
        <end position="332"/>
    </location>
</feature>
<dbReference type="AlphaFoldDB" id="A0A2C9WL88"/>
<keyword evidence="7" id="KW-1185">Reference proteome</keyword>
<dbReference type="Gramene" id="Manes.01G162400.1.v8.1">
    <property type="protein sequence ID" value="Manes.01G162400.1.v8.1.CDS.1"/>
    <property type="gene ID" value="Manes.01G162400.v8.1"/>
</dbReference>
<dbReference type="FunFam" id="1.25.40.10:FF:002148">
    <property type="entry name" value="Pentatricopeptide repeat-containing protein At2g29760, chloroplastic"/>
    <property type="match status" value="1"/>
</dbReference>
<dbReference type="Pfam" id="PF14432">
    <property type="entry name" value="DYW_deaminase"/>
    <property type="match status" value="1"/>
</dbReference>
<dbReference type="Pfam" id="PF20431">
    <property type="entry name" value="E_motif"/>
    <property type="match status" value="1"/>
</dbReference>
<dbReference type="STRING" id="3983.A0A2C9WL88"/>
<dbReference type="PANTHER" id="PTHR47926:SF452">
    <property type="entry name" value="PENTATRICOPEPTIDE REPEAT-CONTAINING PROTEIN"/>
    <property type="match status" value="1"/>
</dbReference>
<evidence type="ECO:0000256" key="1">
    <source>
        <dbReference type="ARBA" id="ARBA00006643"/>
    </source>
</evidence>
<dbReference type="GO" id="GO:0009451">
    <property type="term" value="P:RNA modification"/>
    <property type="evidence" value="ECO:0007669"/>
    <property type="project" value="InterPro"/>
</dbReference>
<dbReference type="InterPro" id="IPR011990">
    <property type="entry name" value="TPR-like_helical_dom_sf"/>
</dbReference>
<feature type="repeat" description="PPR" evidence="3">
    <location>
        <begin position="431"/>
        <end position="465"/>
    </location>
</feature>
<evidence type="ECO:0000256" key="4">
    <source>
        <dbReference type="SAM" id="MobiDB-lite"/>
    </source>
</evidence>
<protein>
    <recommendedName>
        <fullName evidence="5">DYW domain-containing protein</fullName>
    </recommendedName>
</protein>
<comment type="similarity">
    <text evidence="1">Belongs to the PPR family. PCMP-H subfamily.</text>
</comment>
<comment type="caution">
    <text evidence="6">The sequence shown here is derived from an EMBL/GenBank/DDBJ whole genome shotgun (WGS) entry which is preliminary data.</text>
</comment>
<feature type="repeat" description="PPR" evidence="3">
    <location>
        <begin position="197"/>
        <end position="231"/>
    </location>
</feature>
<dbReference type="GO" id="GO:0031425">
    <property type="term" value="P:chloroplast RNA processing"/>
    <property type="evidence" value="ECO:0007669"/>
    <property type="project" value="EnsemblPlants"/>
</dbReference>
<dbReference type="Pfam" id="PF01535">
    <property type="entry name" value="PPR"/>
    <property type="match status" value="5"/>
</dbReference>
<dbReference type="PANTHER" id="PTHR47926">
    <property type="entry name" value="PENTATRICOPEPTIDE REPEAT-CONTAINING PROTEIN"/>
    <property type="match status" value="1"/>
</dbReference>
<feature type="domain" description="DYW" evidence="5">
    <location>
        <begin position="646"/>
        <end position="739"/>
    </location>
</feature>
<dbReference type="InterPro" id="IPR046960">
    <property type="entry name" value="PPR_At4g14850-like_plant"/>
</dbReference>
<dbReference type="Pfam" id="PF13041">
    <property type="entry name" value="PPR_2"/>
    <property type="match status" value="2"/>
</dbReference>
<dbReference type="NCBIfam" id="TIGR00756">
    <property type="entry name" value="PPR"/>
    <property type="match status" value="7"/>
</dbReference>
<reference evidence="7" key="1">
    <citation type="journal article" date="2016" name="Nat. Biotechnol.">
        <title>Sequencing wild and cultivated cassava and related species reveals extensive interspecific hybridization and genetic diversity.</title>
        <authorList>
            <person name="Bredeson J.V."/>
            <person name="Lyons J.B."/>
            <person name="Prochnik S.E."/>
            <person name="Wu G.A."/>
            <person name="Ha C.M."/>
            <person name="Edsinger-Gonzales E."/>
            <person name="Grimwood J."/>
            <person name="Schmutz J."/>
            <person name="Rabbi I.Y."/>
            <person name="Egesi C."/>
            <person name="Nauluvula P."/>
            <person name="Lebot V."/>
            <person name="Ndunguru J."/>
            <person name="Mkamilo G."/>
            <person name="Bart R.S."/>
            <person name="Setter T.L."/>
            <person name="Gleadow R.M."/>
            <person name="Kulakow P."/>
            <person name="Ferguson M.E."/>
            <person name="Rounsley S."/>
            <person name="Rokhsar D.S."/>
        </authorList>
    </citation>
    <scope>NUCLEOTIDE SEQUENCE [LARGE SCALE GENOMIC DNA]</scope>
    <source>
        <strain evidence="7">cv. AM560-2</strain>
    </source>
</reference>
<dbReference type="GO" id="GO:0008270">
    <property type="term" value="F:zinc ion binding"/>
    <property type="evidence" value="ECO:0007669"/>
    <property type="project" value="InterPro"/>
</dbReference>
<dbReference type="FunFam" id="1.25.40.10:FF:002144">
    <property type="entry name" value="Pentatricopeptide repeat-containing protein, chloroplastic"/>
    <property type="match status" value="1"/>
</dbReference>
<dbReference type="FunFam" id="1.25.40.10:FF:000073">
    <property type="entry name" value="Pentatricopeptide repeat-containing protein chloroplastic"/>
    <property type="match status" value="1"/>
</dbReference>
<evidence type="ECO:0000313" key="7">
    <source>
        <dbReference type="Proteomes" id="UP000091857"/>
    </source>
</evidence>
<dbReference type="Pfam" id="PF20430">
    <property type="entry name" value="Eplus_motif"/>
    <property type="match status" value="1"/>
</dbReference>
<dbReference type="SUPFAM" id="SSF48452">
    <property type="entry name" value="TPR-like"/>
    <property type="match status" value="1"/>
</dbReference>
<dbReference type="GO" id="GO:0009507">
    <property type="term" value="C:chloroplast"/>
    <property type="evidence" value="ECO:0007669"/>
    <property type="project" value="EnsemblPlants"/>
</dbReference>
<dbReference type="InterPro" id="IPR046848">
    <property type="entry name" value="E_motif"/>
</dbReference>
<evidence type="ECO:0000259" key="5">
    <source>
        <dbReference type="Pfam" id="PF14432"/>
    </source>
</evidence>
<evidence type="ECO:0000256" key="2">
    <source>
        <dbReference type="ARBA" id="ARBA00022737"/>
    </source>
</evidence>
<dbReference type="InterPro" id="IPR046849">
    <property type="entry name" value="E2_motif"/>
</dbReference>
<dbReference type="EMBL" id="CM004387">
    <property type="protein sequence ID" value="OAY61087.1"/>
    <property type="molecule type" value="Genomic_DNA"/>
</dbReference>
<proteinExistence type="inferred from homology"/>
<evidence type="ECO:0000256" key="3">
    <source>
        <dbReference type="PROSITE-ProRule" id="PRU00708"/>
    </source>
</evidence>
<feature type="repeat" description="PPR" evidence="3">
    <location>
        <begin position="267"/>
        <end position="297"/>
    </location>
</feature>
<dbReference type="InterPro" id="IPR002885">
    <property type="entry name" value="PPR_rpt"/>
</dbReference>
<dbReference type="GO" id="GO:0003729">
    <property type="term" value="F:mRNA binding"/>
    <property type="evidence" value="ECO:0007669"/>
    <property type="project" value="EnsemblPlants"/>
</dbReference>
<feature type="region of interest" description="Disordered" evidence="4">
    <location>
        <begin position="1"/>
        <end position="23"/>
    </location>
</feature>
<gene>
    <name evidence="6" type="ORF">MANES_01G162400v8</name>
</gene>
<sequence>MATLSSPLLSLPRSPNPPVPTVKNDHSFARYQQTLSLIDQCTNLKHLKQFHAQMLRSGVFFHPYSASKLFAMASLSSFSSLDYARKMFDYIPQPNLYTWNTCIRAFASSPEPIHSLFIFIRMLYESLDFPNKFTFPFVIKAAAGISSLPVAQAIHGMVIKASLSSDLFILNSLIHCYASCGDMDSAYLVFLKIDEKDVVSWNSMITGFVQGGCPDKALELFQRMEAENVSPNDVTMVGILSACTKKLDLEFGRWVCQYIKRNKIHLTLTLSNVMLDMYVKNGSMEDARKLFDKMEDKDDFSWTTMIDGYAKGGDFDAARSIFYAMPRPEIAAWNVLISAYEQNGKPKEALAIFHELQLSKTAKPDEVTLLSTLSACSQLGAIDIGGWIHVYIKKQGIKLNGHLTTALIDMYSKCGDLEKALDIFYSAEVRDVFVWSAMIAGLAMHGRGRAAIDLFVKMQGSKVMPNAVTFTNLLSACSHTGLVDEGRTFFNQMESVYGVVPGTKHYTCMVDILGRAGHLEEAVELIRKMPIVPSASAWGALLGACRIHGNVELAEIACGNLLEIDPGNHGAYVLLSNIYAKTGKWDSVSGLRRHMKVSGIKKEPGCSSVEVDGIVHEFIVGDNSHPLSREIYAKLDEILAGLKSAGYVPNASHLLQFVEEEDMKEKALNLHSEKLAIAFGLIRLGPSQPIRIVKNLRVCGDCHSVAKLISKLYDRDIILRDRYRFHHFSGGICSCKDYW</sequence>
<dbReference type="OrthoDB" id="185373at2759"/>
<evidence type="ECO:0000313" key="6">
    <source>
        <dbReference type="EMBL" id="OAY61087.1"/>
    </source>
</evidence>
<dbReference type="InterPro" id="IPR032867">
    <property type="entry name" value="DYW_dom"/>
</dbReference>